<name>A0A6L7IT45_9ACTN</name>
<evidence type="ECO:0000256" key="9">
    <source>
        <dbReference type="ARBA" id="ARBA00048540"/>
    </source>
</evidence>
<dbReference type="EC" id="2.7.1.180" evidence="1 10"/>
<dbReference type="PANTHER" id="PTHR30040">
    <property type="entry name" value="THIAMINE BIOSYNTHESIS LIPOPROTEIN APBE"/>
    <property type="match status" value="1"/>
</dbReference>
<comment type="similarity">
    <text evidence="10">Belongs to the ApbE family.</text>
</comment>
<proteinExistence type="inferred from homology"/>
<evidence type="ECO:0000313" key="12">
    <source>
        <dbReference type="EMBL" id="QOS67535.1"/>
    </source>
</evidence>
<dbReference type="InterPro" id="IPR024932">
    <property type="entry name" value="ApbE"/>
</dbReference>
<accession>A0A6L7IT45</accession>
<dbReference type="PANTHER" id="PTHR30040:SF2">
    <property type="entry name" value="FAD:PROTEIN FMN TRANSFERASE"/>
    <property type="match status" value="1"/>
</dbReference>
<keyword evidence="4 10" id="KW-0808">Transferase</keyword>
<evidence type="ECO:0000313" key="13">
    <source>
        <dbReference type="Proteomes" id="UP000478463"/>
    </source>
</evidence>
<reference evidence="12 13" key="1">
    <citation type="submission" date="2020-10" db="EMBL/GenBank/DDBJ databases">
        <title>Eggerthella sp. nov., isolated from human feces.</title>
        <authorList>
            <person name="Yajun G."/>
        </authorList>
    </citation>
    <scope>NUCLEOTIDE SEQUENCE [LARGE SCALE GENOMIC DNA]</scope>
    <source>
        <strain evidence="12 13">HF-1101</strain>
    </source>
</reference>
<evidence type="ECO:0000256" key="8">
    <source>
        <dbReference type="ARBA" id="ARBA00031306"/>
    </source>
</evidence>
<evidence type="ECO:0000256" key="5">
    <source>
        <dbReference type="ARBA" id="ARBA00022723"/>
    </source>
</evidence>
<dbReference type="Pfam" id="PF02424">
    <property type="entry name" value="ApbE"/>
    <property type="match status" value="1"/>
</dbReference>
<feature type="binding site" evidence="11">
    <location>
        <position position="326"/>
    </location>
    <ligand>
        <name>Mg(2+)</name>
        <dbReference type="ChEBI" id="CHEBI:18420"/>
    </ligand>
</feature>
<dbReference type="Proteomes" id="UP000478463">
    <property type="component" value="Chromosome"/>
</dbReference>
<keyword evidence="7 10" id="KW-0460">Magnesium</keyword>
<sequence length="386" mass="38326">MTIILRQSRAARSPRPLGAGRALRAAMACALVGAVGMGLAAGLVGCAAGGGVAENGAGSADAATATRAFTAMDTGMTLTVHAADQAAADGAADACQQRVRELDALLAPAGEGSELARANAAGGAPVEVSASVGALVDEALDAARETGGAFDPTVYPLTDAWGFTDGNHRVPAPDEIAALLARVGYGAVQVDEAAGTITLDGGAQIDVGGVAKGFAADELSALLRERGVASALFDLGGNVTALGSKPDGSPWKVGIADPSAPDRLAGALSVQDATVSTSGAYQRFFDEGGTRYHHLLDPATGYPAASDLASVSAVGPNGARCDALSTACYVLGTEGALALWRAADGEDAFDLVLVGNDGSVRVTEGVAASFEAAEGYAGRVSIEERP</sequence>
<dbReference type="SUPFAM" id="SSF143631">
    <property type="entry name" value="ApbE-like"/>
    <property type="match status" value="1"/>
</dbReference>
<evidence type="ECO:0000256" key="1">
    <source>
        <dbReference type="ARBA" id="ARBA00011955"/>
    </source>
</evidence>
<dbReference type="PIRSF" id="PIRSF006268">
    <property type="entry name" value="ApbE"/>
    <property type="match status" value="1"/>
</dbReference>
<comment type="cofactor">
    <cofactor evidence="11">
        <name>Mg(2+)</name>
        <dbReference type="ChEBI" id="CHEBI:18420"/>
    </cofactor>
    <cofactor evidence="11">
        <name>Mn(2+)</name>
        <dbReference type="ChEBI" id="CHEBI:29035"/>
    </cofactor>
    <text evidence="11">Magnesium. Can also use manganese.</text>
</comment>
<feature type="binding site" evidence="11">
    <location>
        <position position="209"/>
    </location>
    <ligand>
        <name>Mg(2+)</name>
        <dbReference type="ChEBI" id="CHEBI:18420"/>
    </ligand>
</feature>
<dbReference type="KEGG" id="egd:GS424_013560"/>
<keyword evidence="6 10" id="KW-0274">FAD</keyword>
<protein>
    <recommendedName>
        <fullName evidence="2 10">FAD:protein FMN transferase</fullName>
        <ecNumber evidence="1 10">2.7.1.180</ecNumber>
    </recommendedName>
    <alternativeName>
        <fullName evidence="8 10">Flavin transferase</fullName>
    </alternativeName>
</protein>
<evidence type="ECO:0000256" key="6">
    <source>
        <dbReference type="ARBA" id="ARBA00022827"/>
    </source>
</evidence>
<evidence type="ECO:0000256" key="10">
    <source>
        <dbReference type="PIRNR" id="PIRNR006268"/>
    </source>
</evidence>
<dbReference type="InterPro" id="IPR003374">
    <property type="entry name" value="ApbE-like_sf"/>
</dbReference>
<organism evidence="12 13">
    <name type="scientific">Eggerthella guodeyinii</name>
    <dbReference type="NCBI Taxonomy" id="2690837"/>
    <lineage>
        <taxon>Bacteria</taxon>
        <taxon>Bacillati</taxon>
        <taxon>Actinomycetota</taxon>
        <taxon>Coriobacteriia</taxon>
        <taxon>Eggerthellales</taxon>
        <taxon>Eggerthellaceae</taxon>
        <taxon>Eggerthella</taxon>
    </lineage>
</organism>
<dbReference type="GO" id="GO:0046872">
    <property type="term" value="F:metal ion binding"/>
    <property type="evidence" value="ECO:0007669"/>
    <property type="project" value="UniProtKB-UniRule"/>
</dbReference>
<dbReference type="Gene3D" id="3.10.520.10">
    <property type="entry name" value="ApbE-like domains"/>
    <property type="match status" value="1"/>
</dbReference>
<gene>
    <name evidence="12" type="ORF">GS424_013560</name>
</gene>
<comment type="catalytic activity">
    <reaction evidence="9 10">
        <text>L-threonyl-[protein] + FAD = FMN-L-threonyl-[protein] + AMP + H(+)</text>
        <dbReference type="Rhea" id="RHEA:36847"/>
        <dbReference type="Rhea" id="RHEA-COMP:11060"/>
        <dbReference type="Rhea" id="RHEA-COMP:11061"/>
        <dbReference type="ChEBI" id="CHEBI:15378"/>
        <dbReference type="ChEBI" id="CHEBI:30013"/>
        <dbReference type="ChEBI" id="CHEBI:57692"/>
        <dbReference type="ChEBI" id="CHEBI:74257"/>
        <dbReference type="ChEBI" id="CHEBI:456215"/>
        <dbReference type="EC" id="2.7.1.180"/>
    </reaction>
</comment>
<evidence type="ECO:0000256" key="7">
    <source>
        <dbReference type="ARBA" id="ARBA00022842"/>
    </source>
</evidence>
<evidence type="ECO:0000256" key="4">
    <source>
        <dbReference type="ARBA" id="ARBA00022679"/>
    </source>
</evidence>
<keyword evidence="5 10" id="KW-0479">Metal-binding</keyword>
<dbReference type="GO" id="GO:0016740">
    <property type="term" value="F:transferase activity"/>
    <property type="evidence" value="ECO:0007669"/>
    <property type="project" value="UniProtKB-UniRule"/>
</dbReference>
<evidence type="ECO:0000256" key="3">
    <source>
        <dbReference type="ARBA" id="ARBA00022630"/>
    </source>
</evidence>
<dbReference type="RefSeq" id="WP_160942547.1">
    <property type="nucleotide sequence ID" value="NZ_CP063310.1"/>
</dbReference>
<evidence type="ECO:0000256" key="11">
    <source>
        <dbReference type="PIRSR" id="PIRSR006268-2"/>
    </source>
</evidence>
<keyword evidence="3 10" id="KW-0285">Flavoprotein</keyword>
<feature type="binding site" evidence="11">
    <location>
        <position position="322"/>
    </location>
    <ligand>
        <name>Mg(2+)</name>
        <dbReference type="ChEBI" id="CHEBI:18420"/>
    </ligand>
</feature>
<dbReference type="AlphaFoldDB" id="A0A6L7IT45"/>
<dbReference type="EMBL" id="CP063310">
    <property type="protein sequence ID" value="QOS67535.1"/>
    <property type="molecule type" value="Genomic_DNA"/>
</dbReference>
<evidence type="ECO:0000256" key="2">
    <source>
        <dbReference type="ARBA" id="ARBA00016337"/>
    </source>
</evidence>